<evidence type="ECO:0000313" key="2">
    <source>
        <dbReference type="Proteomes" id="UP001153331"/>
    </source>
</evidence>
<evidence type="ECO:0000313" key="1">
    <source>
        <dbReference type="EMBL" id="KAJ8115037.1"/>
    </source>
</evidence>
<comment type="caution">
    <text evidence="1">The sequence shown here is derived from an EMBL/GenBank/DDBJ whole genome shotgun (WGS) entry which is preliminary data.</text>
</comment>
<protein>
    <submittedName>
        <fullName evidence="1">Uncharacterized protein</fullName>
    </submittedName>
</protein>
<reference evidence="1" key="1">
    <citation type="submission" date="2022-11" db="EMBL/GenBank/DDBJ databases">
        <title>Genome Sequence of Boeremia exigua.</title>
        <authorList>
            <person name="Buettner E."/>
        </authorList>
    </citation>
    <scope>NUCLEOTIDE SEQUENCE</scope>
    <source>
        <strain evidence="1">CU02</strain>
    </source>
</reference>
<proteinExistence type="predicted"/>
<gene>
    <name evidence="1" type="ORF">OPT61_g3217</name>
</gene>
<organism evidence="1 2">
    <name type="scientific">Boeremia exigua</name>
    <dbReference type="NCBI Taxonomy" id="749465"/>
    <lineage>
        <taxon>Eukaryota</taxon>
        <taxon>Fungi</taxon>
        <taxon>Dikarya</taxon>
        <taxon>Ascomycota</taxon>
        <taxon>Pezizomycotina</taxon>
        <taxon>Dothideomycetes</taxon>
        <taxon>Pleosporomycetidae</taxon>
        <taxon>Pleosporales</taxon>
        <taxon>Pleosporineae</taxon>
        <taxon>Didymellaceae</taxon>
        <taxon>Boeremia</taxon>
    </lineage>
</organism>
<sequence>MFPRQILYGAAVCLTGASAWNTDVHNQIGFMAETFLRPETTSILGEILEPQYNRSIGRAAAWADGFAHTTEGRYSYQWHWIDTHDHPPQRCSLNYTSDCAEGGCVVSAIANQTRILEGCISDVKAGTLSGGSNLTCSYALKWVSHFLGDIAQPLHASGRAAGGNFYRVKFANVSTELHAVWDGFIPYYAAKVDKPFSNHSIDPFFENLVSRIRRDGFYEAPYMWIACSDPSTPVECASSWATESNKWTCDYVYRSLHGDEDLGYNGYADGAVPIAELQISKAAYRLATWLNKLTDPRGWTPDAKGMISCQLLLAAASVSAKWIVPGARWRATDGTLVNAHAGGVTVDKETGKFFLFGEYKVQGQVEGGGISVYSSDDLATWTPEGMALSPIEGHPYISTEHIIQRPKVTFSEQTGKYHMFWHADNSTYGWLLQGFAQADNITGPYSFVDATLPLGNWSQDYGLFVDRKDGRAYALYSNGDRREGRDVYLSSYNDNITALEKVVHRWDKYDLEAPTIIQTEKSYFALMSHKTGYRPNNVVAFRADKLEGPWSQPFIVSPLNTRTYNSQSGFSLRINGTKKTTYLYLGDQWDSISLWESRYIWLPIDIDEDKKSLEVKWHDVYDLNVKTGEVKAIKGKTYYGKDATVTGGAYKQEAAFGSHQVILTGIVGNDSKVTFSNIEGQGKPQWVSFYYQNTDDMGFGDQPGGTPDRIGGTWQLRRIASVIVNGKTEEIESLYQRDTHKGIILSTPLQLHLDKGKNNTIEIGGLFNNQTYKGADIDRIVVYPPENSCYDELAEIIVGDHEPKTFHLHRGLLAYYSEYFACAFGNPNWNEADGTVRLKHDDPEIFQLFRNFIYVRRLTRNLEITPNIVYVTVKGSKPVRLELEERKGHTGDVPELPEHEEEYDWEAEDADDCDWKMGYITSKEHAVPLSFEVLLKLAVFGDMRRVGTLTDVVNSLIHRKIMTEQYIPLSLIHNVVEHLPHNGKLAWLLQYIVVQLANEADISTYKDSLPEDFVTGMAQPELKSTEWIGARSLDTFTGAYEWSTCIAHSDCIYNIHKITMQYPLRYPSKRGC</sequence>
<accession>A0ACC2IIV3</accession>
<dbReference type="Proteomes" id="UP001153331">
    <property type="component" value="Unassembled WGS sequence"/>
</dbReference>
<dbReference type="EMBL" id="JAPHNI010000161">
    <property type="protein sequence ID" value="KAJ8115037.1"/>
    <property type="molecule type" value="Genomic_DNA"/>
</dbReference>
<name>A0ACC2IIV3_9PLEO</name>
<keyword evidence="2" id="KW-1185">Reference proteome</keyword>